<keyword evidence="4" id="KW-1185">Reference proteome</keyword>
<evidence type="ECO:0000259" key="2">
    <source>
        <dbReference type="Pfam" id="PF23636"/>
    </source>
</evidence>
<dbReference type="EMBL" id="JACHNB010000001">
    <property type="protein sequence ID" value="MBB4740138.1"/>
    <property type="molecule type" value="Genomic_DNA"/>
</dbReference>
<feature type="transmembrane region" description="Helical" evidence="1">
    <location>
        <begin position="98"/>
        <end position="118"/>
    </location>
</feature>
<feature type="transmembrane region" description="Helical" evidence="1">
    <location>
        <begin position="70"/>
        <end position="91"/>
    </location>
</feature>
<name>A0A7W7GXJ6_9ACTN</name>
<keyword evidence="1" id="KW-0472">Membrane</keyword>
<evidence type="ECO:0000313" key="4">
    <source>
        <dbReference type="Proteomes" id="UP000546162"/>
    </source>
</evidence>
<feature type="transmembrane region" description="Helical" evidence="1">
    <location>
        <begin position="124"/>
        <end position="140"/>
    </location>
</feature>
<feature type="domain" description="DUF7144" evidence="2">
    <location>
        <begin position="26"/>
        <end position="141"/>
    </location>
</feature>
<dbReference type="InterPro" id="IPR055568">
    <property type="entry name" value="DUF7144"/>
</dbReference>
<dbReference type="Pfam" id="PF23636">
    <property type="entry name" value="DUF7144"/>
    <property type="match status" value="1"/>
</dbReference>
<proteinExistence type="predicted"/>
<accession>A0A7W7GXJ6</accession>
<keyword evidence="1" id="KW-1133">Transmembrane helix</keyword>
<feature type="transmembrane region" description="Helical" evidence="1">
    <location>
        <begin position="21"/>
        <end position="50"/>
    </location>
</feature>
<protein>
    <recommendedName>
        <fullName evidence="2">DUF7144 domain-containing protein</fullName>
    </recommendedName>
</protein>
<organism evidence="3 4">
    <name type="scientific">Actinoplanes octamycinicus</name>
    <dbReference type="NCBI Taxonomy" id="135948"/>
    <lineage>
        <taxon>Bacteria</taxon>
        <taxon>Bacillati</taxon>
        <taxon>Actinomycetota</taxon>
        <taxon>Actinomycetes</taxon>
        <taxon>Micromonosporales</taxon>
        <taxon>Micromonosporaceae</taxon>
        <taxon>Actinoplanes</taxon>
    </lineage>
</organism>
<dbReference type="AlphaFoldDB" id="A0A7W7GXJ6"/>
<dbReference type="Proteomes" id="UP000546162">
    <property type="component" value="Unassembled WGS sequence"/>
</dbReference>
<dbReference type="RefSeq" id="WP_185040580.1">
    <property type="nucleotide sequence ID" value="NZ_BAABFG010000005.1"/>
</dbReference>
<evidence type="ECO:0000313" key="3">
    <source>
        <dbReference type="EMBL" id="MBB4740138.1"/>
    </source>
</evidence>
<comment type="caution">
    <text evidence="3">The sequence shown here is derived from an EMBL/GenBank/DDBJ whole genome shotgun (WGS) entry which is preliminary data.</text>
</comment>
<gene>
    <name evidence="3" type="ORF">BJY16_003597</name>
</gene>
<evidence type="ECO:0000256" key="1">
    <source>
        <dbReference type="SAM" id="Phobius"/>
    </source>
</evidence>
<sequence>MADLRDQETPYLPPTAHREPTAWVGMVVFAGVMLLLMGGFQAIEGLVAIFKDEYYVATESGLVLNVDYTVWGWTHLLLGVIAVLAGIGIFLGQMWARVVGIIIAAVSALANLMFLPAYPVWCTIMIATDVLIIYALSVHGREVRYR</sequence>
<reference evidence="3 4" key="1">
    <citation type="submission" date="2020-08" db="EMBL/GenBank/DDBJ databases">
        <title>Sequencing the genomes of 1000 actinobacteria strains.</title>
        <authorList>
            <person name="Klenk H.-P."/>
        </authorList>
    </citation>
    <scope>NUCLEOTIDE SEQUENCE [LARGE SCALE GENOMIC DNA]</scope>
    <source>
        <strain evidence="3 4">DSM 45809</strain>
    </source>
</reference>
<keyword evidence="1" id="KW-0812">Transmembrane</keyword>